<name>A0ABP6UI98_9ACTN</name>
<keyword evidence="2" id="KW-1185">Reference proteome</keyword>
<evidence type="ECO:0000313" key="1">
    <source>
        <dbReference type="EMBL" id="GAA3506630.1"/>
    </source>
</evidence>
<accession>A0ABP6UI98</accession>
<organism evidence="1 2">
    <name type="scientific">Streptomyces prasinosporus</name>
    <dbReference type="NCBI Taxonomy" id="68256"/>
    <lineage>
        <taxon>Bacteria</taxon>
        <taxon>Bacillati</taxon>
        <taxon>Actinomycetota</taxon>
        <taxon>Actinomycetes</taxon>
        <taxon>Kitasatosporales</taxon>
        <taxon>Streptomycetaceae</taxon>
        <taxon>Streptomyces</taxon>
        <taxon>Streptomyces albogriseolus group</taxon>
    </lineage>
</organism>
<gene>
    <name evidence="1" type="ORF">GCM10019016_137450</name>
</gene>
<dbReference type="Proteomes" id="UP001501455">
    <property type="component" value="Unassembled WGS sequence"/>
</dbReference>
<comment type="caution">
    <text evidence="1">The sequence shown here is derived from an EMBL/GenBank/DDBJ whole genome shotgun (WGS) entry which is preliminary data.</text>
</comment>
<sequence>MWCLASTGKNEAGKSSVLEIVLWCLRGRAGLQRDVRSRMRRVRTEFVLDDEPLVVEMTVTGGIPTGSVVSKQTGAELASFDGMKAFEESMDAFRRPACPRGHRERPRRLTDC</sequence>
<evidence type="ECO:0000313" key="2">
    <source>
        <dbReference type="Proteomes" id="UP001501455"/>
    </source>
</evidence>
<dbReference type="InterPro" id="IPR027417">
    <property type="entry name" value="P-loop_NTPase"/>
</dbReference>
<evidence type="ECO:0008006" key="3">
    <source>
        <dbReference type="Google" id="ProtNLM"/>
    </source>
</evidence>
<dbReference type="EMBL" id="BAAAXF010000092">
    <property type="protein sequence ID" value="GAA3506630.1"/>
    <property type="molecule type" value="Genomic_DNA"/>
</dbReference>
<protein>
    <recommendedName>
        <fullName evidence="3">Rad50/SbcC-type AAA domain-containing protein</fullName>
    </recommendedName>
</protein>
<dbReference type="Gene3D" id="3.40.50.300">
    <property type="entry name" value="P-loop containing nucleotide triphosphate hydrolases"/>
    <property type="match status" value="1"/>
</dbReference>
<reference evidence="2" key="1">
    <citation type="journal article" date="2019" name="Int. J. Syst. Evol. Microbiol.">
        <title>The Global Catalogue of Microorganisms (GCM) 10K type strain sequencing project: providing services to taxonomists for standard genome sequencing and annotation.</title>
        <authorList>
            <consortium name="The Broad Institute Genomics Platform"/>
            <consortium name="The Broad Institute Genome Sequencing Center for Infectious Disease"/>
            <person name="Wu L."/>
            <person name="Ma J."/>
        </authorList>
    </citation>
    <scope>NUCLEOTIDE SEQUENCE [LARGE SCALE GENOMIC DNA]</scope>
    <source>
        <strain evidence="2">JCM 4816</strain>
    </source>
</reference>
<proteinExistence type="predicted"/>